<keyword evidence="2" id="KW-1185">Reference proteome</keyword>
<dbReference type="EMBL" id="CASHSV030000206">
    <property type="protein sequence ID" value="CAJ2655067.1"/>
    <property type="molecule type" value="Genomic_DNA"/>
</dbReference>
<proteinExistence type="predicted"/>
<reference evidence="1" key="1">
    <citation type="submission" date="2023-10" db="EMBL/GenBank/DDBJ databases">
        <authorList>
            <person name="Rodriguez Cubillos JULIANA M."/>
            <person name="De Vega J."/>
        </authorList>
    </citation>
    <scope>NUCLEOTIDE SEQUENCE</scope>
</reference>
<gene>
    <name evidence="1" type="ORF">MILVUS5_LOCUS22074</name>
</gene>
<dbReference type="Proteomes" id="UP001177021">
    <property type="component" value="Unassembled WGS sequence"/>
</dbReference>
<name>A0ACB0KHW1_TRIPR</name>
<organism evidence="1 2">
    <name type="scientific">Trifolium pratense</name>
    <name type="common">Red clover</name>
    <dbReference type="NCBI Taxonomy" id="57577"/>
    <lineage>
        <taxon>Eukaryota</taxon>
        <taxon>Viridiplantae</taxon>
        <taxon>Streptophyta</taxon>
        <taxon>Embryophyta</taxon>
        <taxon>Tracheophyta</taxon>
        <taxon>Spermatophyta</taxon>
        <taxon>Magnoliopsida</taxon>
        <taxon>eudicotyledons</taxon>
        <taxon>Gunneridae</taxon>
        <taxon>Pentapetalae</taxon>
        <taxon>rosids</taxon>
        <taxon>fabids</taxon>
        <taxon>Fabales</taxon>
        <taxon>Fabaceae</taxon>
        <taxon>Papilionoideae</taxon>
        <taxon>50 kb inversion clade</taxon>
        <taxon>NPAAA clade</taxon>
        <taxon>Hologalegina</taxon>
        <taxon>IRL clade</taxon>
        <taxon>Trifolieae</taxon>
        <taxon>Trifolium</taxon>
    </lineage>
</organism>
<accession>A0ACB0KHW1</accession>
<sequence length="373" mass="39741">MSTAKQVITCKAAVCWGAGEPVKVEEIQVDPPKATEVRVKMLCSSVCHTDISSLKGFPHNQFPLALGHEGIGVVESIGDEVTNLKEGDFILPTYIGECGECENCVSGKTNLCLTHPVRLTGLMPDNTSRLSVKGQTLYHVLSCATWSEYVVVDINYLVKVDPTINLAYASFISCGFSTGYGASWKEADIQKGSTVAVFGLGAVGLGAISGAKMMGASEIIGVDKNVMKKEIGEAFGMTHFIHSNVPNKSASDLVNEFTGRGVDYCIECTGVAPLLTQSLEATKVGTGKAIAVGMGVELVVPFGLLGIQFGRTLKGSVLGGIKTKTDIATIVNKCQKEEFPLQELYTHEVPLVDIGKAFELLKEPNCVKVVIKM</sequence>
<comment type="caution">
    <text evidence="1">The sequence shown here is derived from an EMBL/GenBank/DDBJ whole genome shotgun (WGS) entry which is preliminary data.</text>
</comment>
<protein>
    <submittedName>
        <fullName evidence="1">Uncharacterized protein</fullName>
    </submittedName>
</protein>
<evidence type="ECO:0000313" key="1">
    <source>
        <dbReference type="EMBL" id="CAJ2655067.1"/>
    </source>
</evidence>
<evidence type="ECO:0000313" key="2">
    <source>
        <dbReference type="Proteomes" id="UP001177021"/>
    </source>
</evidence>